<dbReference type="EMBL" id="MU001631">
    <property type="protein sequence ID" value="KAF2487548.1"/>
    <property type="molecule type" value="Genomic_DNA"/>
</dbReference>
<keyword evidence="2" id="KW-0813">Transport</keyword>
<dbReference type="PANTHER" id="PTHR23501">
    <property type="entry name" value="MAJOR FACILITATOR SUPERFAMILY"/>
    <property type="match status" value="1"/>
</dbReference>
<feature type="transmembrane region" description="Helical" evidence="7">
    <location>
        <begin position="214"/>
        <end position="235"/>
    </location>
</feature>
<dbReference type="InterPro" id="IPR036259">
    <property type="entry name" value="MFS_trans_sf"/>
</dbReference>
<dbReference type="InterPro" id="IPR020846">
    <property type="entry name" value="MFS_dom"/>
</dbReference>
<name>A0A6A6Q531_9PEZI</name>
<dbReference type="Pfam" id="PF06609">
    <property type="entry name" value="TRI12"/>
    <property type="match status" value="1"/>
</dbReference>
<dbReference type="OrthoDB" id="4161376at2759"/>
<proteinExistence type="predicted"/>
<feature type="transmembrane region" description="Helical" evidence="7">
    <location>
        <begin position="325"/>
        <end position="344"/>
    </location>
</feature>
<evidence type="ECO:0000313" key="9">
    <source>
        <dbReference type="EMBL" id="KAF2487548.1"/>
    </source>
</evidence>
<feature type="compositionally biased region" description="Basic and acidic residues" evidence="6">
    <location>
        <begin position="10"/>
        <end position="38"/>
    </location>
</feature>
<feature type="transmembrane region" description="Helical" evidence="7">
    <location>
        <begin position="95"/>
        <end position="113"/>
    </location>
</feature>
<dbReference type="Gene3D" id="1.20.1250.20">
    <property type="entry name" value="MFS general substrate transporter like domains"/>
    <property type="match status" value="2"/>
</dbReference>
<comment type="subcellular location">
    <subcellularLocation>
        <location evidence="1">Membrane</location>
        <topology evidence="1">Multi-pass membrane protein</topology>
    </subcellularLocation>
</comment>
<dbReference type="InterPro" id="IPR010573">
    <property type="entry name" value="MFS_Str1/Tri12-like"/>
</dbReference>
<keyword evidence="4 7" id="KW-1133">Transmembrane helix</keyword>
<evidence type="ECO:0000256" key="7">
    <source>
        <dbReference type="SAM" id="Phobius"/>
    </source>
</evidence>
<evidence type="ECO:0000256" key="6">
    <source>
        <dbReference type="SAM" id="MobiDB-lite"/>
    </source>
</evidence>
<keyword evidence="3 7" id="KW-0812">Transmembrane</keyword>
<gene>
    <name evidence="9" type="ORF">BDY17DRAFT_342288</name>
</gene>
<dbReference type="AlphaFoldDB" id="A0A6A6Q531"/>
<evidence type="ECO:0000256" key="4">
    <source>
        <dbReference type="ARBA" id="ARBA00022989"/>
    </source>
</evidence>
<dbReference type="PANTHER" id="PTHR23501:SF195">
    <property type="entry name" value="PEP5"/>
    <property type="match status" value="1"/>
</dbReference>
<dbReference type="RefSeq" id="XP_033594117.1">
    <property type="nucleotide sequence ID" value="XM_033738013.1"/>
</dbReference>
<accession>A0A6A6Q531</accession>
<feature type="transmembrane region" description="Helical" evidence="7">
    <location>
        <begin position="125"/>
        <end position="145"/>
    </location>
</feature>
<evidence type="ECO:0000256" key="1">
    <source>
        <dbReference type="ARBA" id="ARBA00004141"/>
    </source>
</evidence>
<feature type="transmembrane region" description="Helical" evidence="7">
    <location>
        <begin position="397"/>
        <end position="414"/>
    </location>
</feature>
<dbReference type="PROSITE" id="PS50850">
    <property type="entry name" value="MFS"/>
    <property type="match status" value="1"/>
</dbReference>
<keyword evidence="10" id="KW-1185">Reference proteome</keyword>
<evidence type="ECO:0000313" key="10">
    <source>
        <dbReference type="Proteomes" id="UP000799767"/>
    </source>
</evidence>
<protein>
    <submittedName>
        <fullName evidence="9">Fungal trichothecene efflux pump</fullName>
    </submittedName>
</protein>
<feature type="transmembrane region" description="Helical" evidence="7">
    <location>
        <begin position="255"/>
        <end position="278"/>
    </location>
</feature>
<keyword evidence="5 7" id="KW-0472">Membrane</keyword>
<sequence length="590" mass="63928">MADSLAQAKYDIKEQPDSQHEHKEPSEGSTSDAEKHAGRDIYPVPTEDQEYVVTKKTWLVVMTLAFSYGVSFWPVPFFSTIQTQIVTEFGTSPRYGTWFTSVYIIPVAIIFMICGANSDLFGRRWFIIGGNIFVFVGSIVGATSHSLGQSIAAHVLLGIGAGNCQMAAFALPELLPNRWRHIGVVLADGAAFFCVIAGPVTARVAIRHGESWRWGYWSMAISIAFSFAILFLYYYPPQHPRGTPWDQALRTLDWVGILTFTAAAAMILTGIVYVQLVPANAPRVIGLLVAGFACLIFFGLWETFAPLKAPLTPTRLFTNNKGRTLSAPFVVGLVTTMYYFGLNLLWGEMISYLFTTPTTPVTHIYWLATVQGFGTLLGGLLLSFLGNQVQHWRWQMGLSVTWMTFWGGLLAYTTPAREGLAIAFAFLSATGFGWAQYLSITYIQFGADQTELGIAGGLAGVAREGGGAIAVTVFQTILVSVQSNYASSHVVQAAEKAGASQKVAEAVAAALPLGTVSSVKGVTTAIATAAGAAFTESYVHGLRTVALTLCGFGGCAMIACLFLEDIGPKMTRKIEIFLENTSEAHKNKYH</sequence>
<evidence type="ECO:0000256" key="3">
    <source>
        <dbReference type="ARBA" id="ARBA00022692"/>
    </source>
</evidence>
<dbReference type="GO" id="GO:0005886">
    <property type="term" value="C:plasma membrane"/>
    <property type="evidence" value="ECO:0007669"/>
    <property type="project" value="TreeGrafter"/>
</dbReference>
<dbReference type="GeneID" id="54479015"/>
<dbReference type="GO" id="GO:0022857">
    <property type="term" value="F:transmembrane transporter activity"/>
    <property type="evidence" value="ECO:0007669"/>
    <property type="project" value="InterPro"/>
</dbReference>
<organism evidence="9 10">
    <name type="scientific">Neohortaea acidophila</name>
    <dbReference type="NCBI Taxonomy" id="245834"/>
    <lineage>
        <taxon>Eukaryota</taxon>
        <taxon>Fungi</taxon>
        <taxon>Dikarya</taxon>
        <taxon>Ascomycota</taxon>
        <taxon>Pezizomycotina</taxon>
        <taxon>Dothideomycetes</taxon>
        <taxon>Dothideomycetidae</taxon>
        <taxon>Mycosphaerellales</taxon>
        <taxon>Teratosphaeriaceae</taxon>
        <taxon>Neohortaea</taxon>
    </lineage>
</organism>
<feature type="transmembrane region" description="Helical" evidence="7">
    <location>
        <begin position="420"/>
        <end position="440"/>
    </location>
</feature>
<feature type="region of interest" description="Disordered" evidence="6">
    <location>
        <begin position="1"/>
        <end position="38"/>
    </location>
</feature>
<feature type="domain" description="Major facilitator superfamily (MFS) profile" evidence="8">
    <location>
        <begin position="60"/>
        <end position="520"/>
    </location>
</feature>
<feature type="transmembrane region" description="Helical" evidence="7">
    <location>
        <begin position="284"/>
        <end position="304"/>
    </location>
</feature>
<reference evidence="9" key="1">
    <citation type="journal article" date="2020" name="Stud. Mycol.">
        <title>101 Dothideomycetes genomes: a test case for predicting lifestyles and emergence of pathogens.</title>
        <authorList>
            <person name="Haridas S."/>
            <person name="Albert R."/>
            <person name="Binder M."/>
            <person name="Bloem J."/>
            <person name="Labutti K."/>
            <person name="Salamov A."/>
            <person name="Andreopoulos B."/>
            <person name="Baker S."/>
            <person name="Barry K."/>
            <person name="Bills G."/>
            <person name="Bluhm B."/>
            <person name="Cannon C."/>
            <person name="Castanera R."/>
            <person name="Culley D."/>
            <person name="Daum C."/>
            <person name="Ezra D."/>
            <person name="Gonzalez J."/>
            <person name="Henrissat B."/>
            <person name="Kuo A."/>
            <person name="Liang C."/>
            <person name="Lipzen A."/>
            <person name="Lutzoni F."/>
            <person name="Magnuson J."/>
            <person name="Mondo S."/>
            <person name="Nolan M."/>
            <person name="Ohm R."/>
            <person name="Pangilinan J."/>
            <person name="Park H.-J."/>
            <person name="Ramirez L."/>
            <person name="Alfaro M."/>
            <person name="Sun H."/>
            <person name="Tritt A."/>
            <person name="Yoshinaga Y."/>
            <person name="Zwiers L.-H."/>
            <person name="Turgeon B."/>
            <person name="Goodwin S."/>
            <person name="Spatafora J."/>
            <person name="Crous P."/>
            <person name="Grigoriev I."/>
        </authorList>
    </citation>
    <scope>NUCLEOTIDE SEQUENCE</scope>
    <source>
        <strain evidence="9">CBS 113389</strain>
    </source>
</reference>
<feature type="transmembrane region" description="Helical" evidence="7">
    <location>
        <begin position="544"/>
        <end position="563"/>
    </location>
</feature>
<feature type="transmembrane region" description="Helical" evidence="7">
    <location>
        <begin position="183"/>
        <end position="202"/>
    </location>
</feature>
<evidence type="ECO:0000256" key="2">
    <source>
        <dbReference type="ARBA" id="ARBA00022448"/>
    </source>
</evidence>
<feature type="transmembrane region" description="Helical" evidence="7">
    <location>
        <begin position="364"/>
        <end position="385"/>
    </location>
</feature>
<feature type="transmembrane region" description="Helical" evidence="7">
    <location>
        <begin position="57"/>
        <end position="75"/>
    </location>
</feature>
<dbReference type="Proteomes" id="UP000799767">
    <property type="component" value="Unassembled WGS sequence"/>
</dbReference>
<dbReference type="SUPFAM" id="SSF103473">
    <property type="entry name" value="MFS general substrate transporter"/>
    <property type="match status" value="1"/>
</dbReference>
<evidence type="ECO:0000259" key="8">
    <source>
        <dbReference type="PROSITE" id="PS50850"/>
    </source>
</evidence>
<evidence type="ECO:0000256" key="5">
    <source>
        <dbReference type="ARBA" id="ARBA00023136"/>
    </source>
</evidence>